<reference evidence="1" key="1">
    <citation type="submission" date="2024-09" db="EMBL/GenBank/DDBJ databases">
        <title>Draft Genome Sequences of Neofusicoccum parvum.</title>
        <authorList>
            <person name="Ashida A."/>
            <person name="Camagna M."/>
            <person name="Tanaka A."/>
            <person name="Takemoto D."/>
        </authorList>
    </citation>
    <scope>NUCLEOTIDE SEQUENCE</scope>
    <source>
        <strain evidence="1">PPO83</strain>
    </source>
</reference>
<keyword evidence="2" id="KW-1185">Reference proteome</keyword>
<organism evidence="1 2">
    <name type="scientific">Neofusicoccum parvum</name>
    <dbReference type="NCBI Taxonomy" id="310453"/>
    <lineage>
        <taxon>Eukaryota</taxon>
        <taxon>Fungi</taxon>
        <taxon>Dikarya</taxon>
        <taxon>Ascomycota</taxon>
        <taxon>Pezizomycotina</taxon>
        <taxon>Dothideomycetes</taxon>
        <taxon>Dothideomycetes incertae sedis</taxon>
        <taxon>Botryosphaeriales</taxon>
        <taxon>Botryosphaeriaceae</taxon>
        <taxon>Neofusicoccum</taxon>
    </lineage>
</organism>
<evidence type="ECO:0000313" key="1">
    <source>
        <dbReference type="EMBL" id="GME51054.1"/>
    </source>
</evidence>
<evidence type="ECO:0000313" key="2">
    <source>
        <dbReference type="Proteomes" id="UP001165186"/>
    </source>
</evidence>
<gene>
    <name evidence="1" type="primary">g7284</name>
    <name evidence="1" type="ORF">NpPPO83_00007284</name>
</gene>
<comment type="caution">
    <text evidence="1">The sequence shown here is derived from an EMBL/GenBank/DDBJ whole genome shotgun (WGS) entry which is preliminary data.</text>
</comment>
<sequence>MACSDSPLVLNAKVLVEGAAQGQLLMSTTPLSFWGGVNPTTGEIIDRNHPLSGISITGKILAIPSGRGSCTGSGIILQLIYNGVNPSALVFEHEEDILTLGVVIAQQFFGKSIPVLRLGSFDFKKLSTIPYARIMNDKLYSCVDVGENIPPVLCTMGAHELEKEIQLPPNFKLSNYDHLVLTGYMGKAAQTAMRVILKMAIVQGATSLIDITQVHIDGCIYTGEATLLVAKKLLDLGGKVCVPTTMNSISIDRRQWRTQGVDPAIGGPSEELAETYEGLGALASYTCAPYLLDSAPKIGEQVGWAESNAVVYANSALGARTMKYPDYLDICIALTGRAPQAGCHVLENRRAQIKISVPTLPSFDDSLFPLLGYLVGDIARSRIPIVTGLEETTVTNADLKAFGAAFATTSSAPMFHIAGVTPEAKTADDQALHLSTNVAAAITPTTMAAAWRRLDKAPETAVDLVSLGNPHFSYEELRDTAALVRGRTKHSGTEIMITCGRDTYQKTLGTGVIDELRAFGVKIITDTCWCMIEEPVIPRHAQTIMTNSGKYAHYGEGLTGRKMRFGSLAACVEAACTGVADKCVPVWL</sequence>
<dbReference type="EMBL" id="BSXG01000171">
    <property type="protein sequence ID" value="GME51054.1"/>
    <property type="molecule type" value="Genomic_DNA"/>
</dbReference>
<proteinExistence type="predicted"/>
<accession>A0ACB5SP88</accession>
<dbReference type="Proteomes" id="UP001165186">
    <property type="component" value="Unassembled WGS sequence"/>
</dbReference>
<name>A0ACB5SP88_9PEZI</name>
<protein>
    <submittedName>
        <fullName evidence="1">Uncharacterized protein</fullName>
    </submittedName>
</protein>